<proteinExistence type="predicted"/>
<evidence type="ECO:0000313" key="1">
    <source>
        <dbReference type="EMBL" id="KKL86784.1"/>
    </source>
</evidence>
<name>A0A0F9FK83_9ZZZZ</name>
<gene>
    <name evidence="1" type="ORF">LCGC14_1941300</name>
</gene>
<sequence>LGIQLIRPGHVGLATAIAGITYNNWIWGPGAAGAGGAAFPNAHAVGVSNWNNWIGTLAAPFRMGGALGSAGLIYMALVSNDGAPITSEVRDQIGQRADLNPVDVRRLAIFDNENQTQVYPIPTGIVPPRIGLFKELNLDRSGETEIALGGFTVGLGRYLRWRTYDALGDGLT</sequence>
<protein>
    <submittedName>
        <fullName evidence="1">Uncharacterized protein</fullName>
    </submittedName>
</protein>
<accession>A0A0F9FK83</accession>
<dbReference type="AlphaFoldDB" id="A0A0F9FK83"/>
<comment type="caution">
    <text evidence="1">The sequence shown here is derived from an EMBL/GenBank/DDBJ whole genome shotgun (WGS) entry which is preliminary data.</text>
</comment>
<reference evidence="1" key="1">
    <citation type="journal article" date="2015" name="Nature">
        <title>Complex archaea that bridge the gap between prokaryotes and eukaryotes.</title>
        <authorList>
            <person name="Spang A."/>
            <person name="Saw J.H."/>
            <person name="Jorgensen S.L."/>
            <person name="Zaremba-Niedzwiedzka K."/>
            <person name="Martijn J."/>
            <person name="Lind A.E."/>
            <person name="van Eijk R."/>
            <person name="Schleper C."/>
            <person name="Guy L."/>
            <person name="Ettema T.J."/>
        </authorList>
    </citation>
    <scope>NUCLEOTIDE SEQUENCE</scope>
</reference>
<dbReference type="EMBL" id="LAZR01021016">
    <property type="protein sequence ID" value="KKL86784.1"/>
    <property type="molecule type" value="Genomic_DNA"/>
</dbReference>
<organism evidence="1">
    <name type="scientific">marine sediment metagenome</name>
    <dbReference type="NCBI Taxonomy" id="412755"/>
    <lineage>
        <taxon>unclassified sequences</taxon>
        <taxon>metagenomes</taxon>
        <taxon>ecological metagenomes</taxon>
    </lineage>
</organism>
<feature type="non-terminal residue" evidence="1">
    <location>
        <position position="1"/>
    </location>
</feature>